<evidence type="ECO:0000313" key="1">
    <source>
        <dbReference type="EMBL" id="KZC22529.1"/>
    </source>
</evidence>
<reference evidence="1 2" key="1">
    <citation type="journal article" date="2016" name="MBio">
        <title>Lateral Gene Transfer in a Heavy Metal-Contaminated-Groundwater Microbial Community.</title>
        <authorList>
            <person name="Hemme C.L."/>
            <person name="Green S.J."/>
            <person name="Rishishwar L."/>
            <person name="Prakash O."/>
            <person name="Pettenato A."/>
            <person name="Chakraborty R."/>
            <person name="Deutschbauer A.M."/>
            <person name="Van Nostrand J.D."/>
            <person name="Wu L."/>
            <person name="He Z."/>
            <person name="Jordan I.K."/>
            <person name="Hazen T.C."/>
            <person name="Arkin A.P."/>
            <person name="Kostka J.E."/>
            <person name="Zhou J."/>
        </authorList>
    </citation>
    <scope>NUCLEOTIDE SEQUENCE [LARGE SCALE GENOMIC DNA]</scope>
    <source>
        <strain evidence="1 2">FW104-T7</strain>
    </source>
</reference>
<name>A0A154QFF5_9GAMM</name>
<dbReference type="AlphaFoldDB" id="A0A154QFF5"/>
<gene>
    <name evidence="1" type="ORF">RHOFW104T7_00220</name>
</gene>
<accession>A0A154QFF5</accession>
<protein>
    <submittedName>
        <fullName evidence="1">Uncharacterized protein</fullName>
    </submittedName>
</protein>
<dbReference type="EMBL" id="LVJS01000086">
    <property type="protein sequence ID" value="KZC22529.1"/>
    <property type="molecule type" value="Genomic_DNA"/>
</dbReference>
<dbReference type="eggNOG" id="ENOG5033J52">
    <property type="taxonomic scope" value="Bacteria"/>
</dbReference>
<sequence length="178" mass="19990">MRDIDGIEKVVERLKPHMAEIEARFHEENARFISLMGKPHDLLGRLLKCHLVVEHYLGRFLSEHFGIEDVESAKLGFFNKAMLLPTRASSAAFVKPGVLRLNKLRNQTSHNLGVDVAFDQLGPIHDVLAIARAGAKFAEPIEAIEAFTTVACTWLIVPPKEHQQLFNDAFSEIRVNAL</sequence>
<dbReference type="Proteomes" id="UP000076131">
    <property type="component" value="Unassembled WGS sequence"/>
</dbReference>
<evidence type="ECO:0000313" key="2">
    <source>
        <dbReference type="Proteomes" id="UP000076131"/>
    </source>
</evidence>
<dbReference type="STRING" id="416169.RHOFW104T7_00220"/>
<dbReference type="RefSeq" id="WP_008439482.1">
    <property type="nucleotide sequence ID" value="NZ_LVJS01000086.1"/>
</dbReference>
<organism evidence="1 2">
    <name type="scientific">Rhodanobacter thiooxydans</name>
    <dbReference type="NCBI Taxonomy" id="416169"/>
    <lineage>
        <taxon>Bacteria</taxon>
        <taxon>Pseudomonadati</taxon>
        <taxon>Pseudomonadota</taxon>
        <taxon>Gammaproteobacteria</taxon>
        <taxon>Lysobacterales</taxon>
        <taxon>Rhodanobacteraceae</taxon>
        <taxon>Rhodanobacter</taxon>
    </lineage>
</organism>
<proteinExistence type="predicted"/>
<comment type="caution">
    <text evidence="1">The sequence shown here is derived from an EMBL/GenBank/DDBJ whole genome shotgun (WGS) entry which is preliminary data.</text>
</comment>
<keyword evidence="2" id="KW-1185">Reference proteome</keyword>